<dbReference type="Proteomes" id="UP000077202">
    <property type="component" value="Unassembled WGS sequence"/>
</dbReference>
<evidence type="ECO:0000313" key="10">
    <source>
        <dbReference type="Proteomes" id="UP000077202"/>
    </source>
</evidence>
<dbReference type="SMART" id="SM00679">
    <property type="entry name" value="CTNS"/>
    <property type="match status" value="2"/>
</dbReference>
<keyword evidence="2" id="KW-0813">Transport</keyword>
<evidence type="ECO:0000256" key="3">
    <source>
        <dbReference type="ARBA" id="ARBA00022692"/>
    </source>
</evidence>
<comment type="caution">
    <text evidence="9">The sequence shown here is derived from an EMBL/GenBank/DDBJ whole genome shotgun (WGS) entry which is preliminary data.</text>
</comment>
<evidence type="ECO:0000313" key="9">
    <source>
        <dbReference type="EMBL" id="OAE32933.1"/>
    </source>
</evidence>
<evidence type="ECO:0000256" key="6">
    <source>
        <dbReference type="ARBA" id="ARBA00023136"/>
    </source>
</evidence>
<keyword evidence="6 8" id="KW-0472">Membrane</keyword>
<evidence type="ECO:0000256" key="1">
    <source>
        <dbReference type="ARBA" id="ARBA00004141"/>
    </source>
</evidence>
<dbReference type="InterPro" id="IPR016817">
    <property type="entry name" value="MannP-dilichol_defect-1"/>
</dbReference>
<evidence type="ECO:0000256" key="7">
    <source>
        <dbReference type="ARBA" id="ARBA00038475"/>
    </source>
</evidence>
<comment type="subcellular location">
    <subcellularLocation>
        <location evidence="1">Membrane</location>
        <topology evidence="1">Multi-pass membrane protein</topology>
    </subcellularLocation>
</comment>
<dbReference type="PANTHER" id="PTHR12226:SF2">
    <property type="entry name" value="MANNOSE-P-DOLICHOL UTILIZATION DEFECT 1 PROTEIN"/>
    <property type="match status" value="1"/>
</dbReference>
<evidence type="ECO:0000256" key="4">
    <source>
        <dbReference type="ARBA" id="ARBA00022737"/>
    </source>
</evidence>
<keyword evidence="3 8" id="KW-0812">Transmembrane</keyword>
<name>A0A176WJV5_MARPO</name>
<dbReference type="AlphaFoldDB" id="A0A176WJV5"/>
<evidence type="ECO:0000256" key="5">
    <source>
        <dbReference type="ARBA" id="ARBA00022989"/>
    </source>
</evidence>
<feature type="transmembrane region" description="Helical" evidence="8">
    <location>
        <begin position="226"/>
        <end position="244"/>
    </location>
</feature>
<evidence type="ECO:0008006" key="11">
    <source>
        <dbReference type="Google" id="ProtNLM"/>
    </source>
</evidence>
<keyword evidence="5 8" id="KW-1133">Transmembrane helix</keyword>
<dbReference type="PANTHER" id="PTHR12226">
    <property type="entry name" value="MANNOSE-P-DOLICHOL UTILIZATION DEFECT 1 LEC35 -RELATED"/>
    <property type="match status" value="1"/>
</dbReference>
<proteinExistence type="inferred from homology"/>
<dbReference type="InterPro" id="IPR006603">
    <property type="entry name" value="PQ-loop_rpt"/>
</dbReference>
<keyword evidence="4" id="KW-0677">Repeat</keyword>
<keyword evidence="10" id="KW-1185">Reference proteome</keyword>
<evidence type="ECO:0000256" key="2">
    <source>
        <dbReference type="ARBA" id="ARBA00022448"/>
    </source>
</evidence>
<dbReference type="Pfam" id="PF04193">
    <property type="entry name" value="PQ-loop"/>
    <property type="match status" value="2"/>
</dbReference>
<comment type="similarity">
    <text evidence="7">Belongs to the MPDU1 (TC 2.A.43.3) family.</text>
</comment>
<protein>
    <recommendedName>
        <fullName evidence="11">Mannose-P-dolichol utilization defect 1 protein homolog</fullName>
    </recommendedName>
</protein>
<sequence>MPCVQRLAADVSRQTLASAFDLAYRSCLPMLFGILVTDAFVELVDAAAKMSQFELWGMNFTCMVDPLMLYEIPPKDCVLPLLSKILGYCIVAASGIVKLPQILIIMKSRSIKGLSKTSFEMEVVGFTIALSYCIYKRIPFSAYGELVFLLLQGIFLLLLIYYHSTNLGPATLVKTALYCALAPTLLAGNVSENVMETLYASQHAIFFLSRIPQIYDNFVNKSTGQLSFLTNFMVFGGCIVRLFTSIQENAPSSIILDT</sequence>
<organism evidence="9 10">
    <name type="scientific">Marchantia polymorpha subsp. ruderalis</name>
    <dbReference type="NCBI Taxonomy" id="1480154"/>
    <lineage>
        <taxon>Eukaryota</taxon>
        <taxon>Viridiplantae</taxon>
        <taxon>Streptophyta</taxon>
        <taxon>Embryophyta</taxon>
        <taxon>Marchantiophyta</taxon>
        <taxon>Marchantiopsida</taxon>
        <taxon>Marchantiidae</taxon>
        <taxon>Marchantiales</taxon>
        <taxon>Marchantiaceae</taxon>
        <taxon>Marchantia</taxon>
    </lineage>
</organism>
<evidence type="ECO:0000256" key="8">
    <source>
        <dbReference type="SAM" id="Phobius"/>
    </source>
</evidence>
<feature type="transmembrane region" description="Helical" evidence="8">
    <location>
        <begin position="146"/>
        <end position="164"/>
    </location>
</feature>
<dbReference type="GO" id="GO:0016020">
    <property type="term" value="C:membrane"/>
    <property type="evidence" value="ECO:0007669"/>
    <property type="project" value="UniProtKB-SubCell"/>
</dbReference>
<accession>A0A176WJV5</accession>
<reference evidence="9" key="1">
    <citation type="submission" date="2016-03" db="EMBL/GenBank/DDBJ databases">
        <title>Mechanisms controlling the formation of the plant cell surface in tip-growing cells are functionally conserved among land plants.</title>
        <authorList>
            <person name="Honkanen S."/>
            <person name="Jones V.A."/>
            <person name="Morieri G."/>
            <person name="Champion C."/>
            <person name="Hetherington A.J."/>
            <person name="Kelly S."/>
            <person name="Saint-Marcoux D."/>
            <person name="Proust H."/>
            <person name="Prescott H."/>
            <person name="Dolan L."/>
        </authorList>
    </citation>
    <scope>NUCLEOTIDE SEQUENCE [LARGE SCALE GENOMIC DNA]</scope>
    <source>
        <tissue evidence="9">Whole gametophyte</tissue>
    </source>
</reference>
<dbReference type="Gene3D" id="1.20.1280.290">
    <property type="match status" value="2"/>
</dbReference>
<dbReference type="EMBL" id="LVLJ01000698">
    <property type="protein sequence ID" value="OAE32933.1"/>
    <property type="molecule type" value="Genomic_DNA"/>
</dbReference>
<gene>
    <name evidence="9" type="ORF">AXG93_673s1100</name>
</gene>